<dbReference type="PROSITE" id="PS00028">
    <property type="entry name" value="ZINC_FINGER_C2H2_1"/>
    <property type="match status" value="8"/>
</dbReference>
<evidence type="ECO:0000256" key="1">
    <source>
        <dbReference type="ARBA" id="ARBA00022723"/>
    </source>
</evidence>
<feature type="domain" description="C2H2-type" evidence="7">
    <location>
        <begin position="270"/>
        <end position="298"/>
    </location>
</feature>
<comment type="caution">
    <text evidence="9">The sequence shown here is derived from an EMBL/GenBank/DDBJ whole genome shotgun (WGS) entry which is preliminary data.</text>
</comment>
<dbReference type="InterPro" id="IPR012934">
    <property type="entry name" value="Znf_AD"/>
</dbReference>
<evidence type="ECO:0000256" key="5">
    <source>
        <dbReference type="PROSITE-ProRule" id="PRU00042"/>
    </source>
</evidence>
<evidence type="ECO:0000313" key="10">
    <source>
        <dbReference type="Proteomes" id="UP000823941"/>
    </source>
</evidence>
<dbReference type="PROSITE" id="PS51915">
    <property type="entry name" value="ZAD"/>
    <property type="match status" value="1"/>
</dbReference>
<accession>A0ABQ7QMI6</accession>
<reference evidence="9 10" key="1">
    <citation type="submission" date="2021-06" db="EMBL/GenBank/DDBJ databases">
        <title>A haploid diamondback moth (Plutella xylostella L.) genome assembly resolves 31 chromosomes and identifies a diamide resistance mutation.</title>
        <authorList>
            <person name="Ward C.M."/>
            <person name="Perry K.D."/>
            <person name="Baker G."/>
            <person name="Powis K."/>
            <person name="Heckel D.G."/>
            <person name="Baxter S.W."/>
        </authorList>
    </citation>
    <scope>NUCLEOTIDE SEQUENCE [LARGE SCALE GENOMIC DNA]</scope>
    <source>
        <strain evidence="9 10">LV</strain>
        <tissue evidence="9">Single pupa</tissue>
    </source>
</reference>
<dbReference type="Pfam" id="PF07776">
    <property type="entry name" value="zf-AD"/>
    <property type="match status" value="1"/>
</dbReference>
<evidence type="ECO:0000256" key="6">
    <source>
        <dbReference type="PROSITE-ProRule" id="PRU01263"/>
    </source>
</evidence>
<proteinExistence type="predicted"/>
<dbReference type="SUPFAM" id="SSF57667">
    <property type="entry name" value="beta-beta-alpha zinc fingers"/>
    <property type="match status" value="6"/>
</dbReference>
<feature type="domain" description="C2H2-type" evidence="7">
    <location>
        <begin position="434"/>
        <end position="461"/>
    </location>
</feature>
<dbReference type="Proteomes" id="UP000823941">
    <property type="component" value="Chromosome 12"/>
</dbReference>
<feature type="binding site" evidence="6">
    <location>
        <position position="4"/>
    </location>
    <ligand>
        <name>Zn(2+)</name>
        <dbReference type="ChEBI" id="CHEBI:29105"/>
    </ligand>
</feature>
<name>A0ABQ7QMI6_PLUXY</name>
<dbReference type="Pfam" id="PF13912">
    <property type="entry name" value="zf-C2H2_6"/>
    <property type="match status" value="1"/>
</dbReference>
<evidence type="ECO:0000256" key="2">
    <source>
        <dbReference type="ARBA" id="ARBA00022737"/>
    </source>
</evidence>
<feature type="domain" description="C2H2-type" evidence="7">
    <location>
        <begin position="462"/>
        <end position="484"/>
    </location>
</feature>
<feature type="binding site" evidence="6">
    <location>
        <position position="47"/>
    </location>
    <ligand>
        <name>Zn(2+)</name>
        <dbReference type="ChEBI" id="CHEBI:29105"/>
    </ligand>
</feature>
<keyword evidence="2" id="KW-0677">Repeat</keyword>
<sequence length="501" mass="58010">MKSCRACLSENCNLQDVNAEILDKYNLLTGLYIMLDDDLPQKLCQLCWDTVDDFIKFRNRCIASEASLHEQKYVKKEKQGTDDDSEMQDTVLYENPIKVEVELDDHMEYRSDFDDASSSLKVEVRVEGATIKDEIIDTIKEVKLPLNQSLKDMLEAPSTTPRAEVINLETDVVKVQAKRKKNLLLCGLCDSAFVTKEDLHTHIETHRSASTCQLCGEAFEEWPQLISHRLNHITNSKQLKCHLCWKLFKLDHALEYHFLTEHYDKEFPGLKCKYCGKLYQNTRQMGKHINDLHKSKAYTCEVCSRVFTRKHALIEHMNVHSAAEHACDQCSYTTKHKTALSTHKLRRHAPEKFICQNCRRVFAAQAQLDAHACADKPWMCNQCGKVFSFKAAMMTHAQTHSSERPFKCTRCPASYRTAANLRTHTDKHDEYRRYKCEYCTASFYSYNVLVRHRRTHTGEKPYVCKICEKGFSGSHNLKVHMKVHGEMLITKKTEVVDFSML</sequence>
<feature type="domain" description="C2H2-type" evidence="7">
    <location>
        <begin position="325"/>
        <end position="353"/>
    </location>
</feature>
<feature type="domain" description="C2H2-type" evidence="7">
    <location>
        <begin position="210"/>
        <end position="237"/>
    </location>
</feature>
<protein>
    <submittedName>
        <fullName evidence="9">Uncharacterized protein</fullName>
    </submittedName>
</protein>
<dbReference type="SMART" id="SM00355">
    <property type="entry name" value="ZnF_C2H2"/>
    <property type="match status" value="11"/>
</dbReference>
<organism evidence="9 10">
    <name type="scientific">Plutella xylostella</name>
    <name type="common">Diamondback moth</name>
    <name type="synonym">Plutella maculipennis</name>
    <dbReference type="NCBI Taxonomy" id="51655"/>
    <lineage>
        <taxon>Eukaryota</taxon>
        <taxon>Metazoa</taxon>
        <taxon>Ecdysozoa</taxon>
        <taxon>Arthropoda</taxon>
        <taxon>Hexapoda</taxon>
        <taxon>Insecta</taxon>
        <taxon>Pterygota</taxon>
        <taxon>Neoptera</taxon>
        <taxon>Endopterygota</taxon>
        <taxon>Lepidoptera</taxon>
        <taxon>Glossata</taxon>
        <taxon>Ditrysia</taxon>
        <taxon>Yponomeutoidea</taxon>
        <taxon>Plutellidae</taxon>
        <taxon>Plutella</taxon>
    </lineage>
</organism>
<dbReference type="PANTHER" id="PTHR24379:SF127">
    <property type="entry name" value="BLOODY FINGERS-RELATED"/>
    <property type="match status" value="1"/>
</dbReference>
<evidence type="ECO:0000256" key="3">
    <source>
        <dbReference type="ARBA" id="ARBA00022771"/>
    </source>
</evidence>
<dbReference type="Pfam" id="PF00096">
    <property type="entry name" value="zf-C2H2"/>
    <property type="match status" value="4"/>
</dbReference>
<keyword evidence="10" id="KW-1185">Reference proteome</keyword>
<feature type="domain" description="C2H2-type" evidence="7">
    <location>
        <begin position="406"/>
        <end position="433"/>
    </location>
</feature>
<feature type="domain" description="ZAD" evidence="8">
    <location>
        <begin position="2"/>
        <end position="71"/>
    </location>
</feature>
<keyword evidence="4 6" id="KW-0862">Zinc</keyword>
<dbReference type="EMBL" id="JAHIBW010000012">
    <property type="protein sequence ID" value="KAG7306436.1"/>
    <property type="molecule type" value="Genomic_DNA"/>
</dbReference>
<dbReference type="PANTHER" id="PTHR24379">
    <property type="entry name" value="KRAB AND ZINC FINGER DOMAIN-CONTAINING"/>
    <property type="match status" value="1"/>
</dbReference>
<feature type="binding site" evidence="6">
    <location>
        <position position="7"/>
    </location>
    <ligand>
        <name>Zn(2+)</name>
        <dbReference type="ChEBI" id="CHEBI:29105"/>
    </ligand>
</feature>
<gene>
    <name evidence="9" type="ORF">JYU34_009073</name>
</gene>
<dbReference type="SUPFAM" id="SSF57716">
    <property type="entry name" value="Glucocorticoid receptor-like (DNA-binding domain)"/>
    <property type="match status" value="1"/>
</dbReference>
<evidence type="ECO:0000259" key="8">
    <source>
        <dbReference type="PROSITE" id="PS51915"/>
    </source>
</evidence>
<evidence type="ECO:0000256" key="4">
    <source>
        <dbReference type="ARBA" id="ARBA00022833"/>
    </source>
</evidence>
<dbReference type="InterPro" id="IPR013087">
    <property type="entry name" value="Znf_C2H2_type"/>
</dbReference>
<dbReference type="SMART" id="SM00868">
    <property type="entry name" value="zf-AD"/>
    <property type="match status" value="1"/>
</dbReference>
<keyword evidence="1 6" id="KW-0479">Metal-binding</keyword>
<feature type="domain" description="C2H2-type" evidence="7">
    <location>
        <begin position="184"/>
        <end position="211"/>
    </location>
</feature>
<dbReference type="Gene3D" id="3.40.1800.20">
    <property type="match status" value="1"/>
</dbReference>
<evidence type="ECO:0000313" key="9">
    <source>
        <dbReference type="EMBL" id="KAG7306436.1"/>
    </source>
</evidence>
<dbReference type="Gene3D" id="3.30.160.60">
    <property type="entry name" value="Classic Zinc Finger"/>
    <property type="match status" value="8"/>
</dbReference>
<dbReference type="PROSITE" id="PS50157">
    <property type="entry name" value="ZINC_FINGER_C2H2_2"/>
    <property type="match status" value="9"/>
</dbReference>
<feature type="binding site" evidence="6">
    <location>
        <position position="44"/>
    </location>
    <ligand>
        <name>Zn(2+)</name>
        <dbReference type="ChEBI" id="CHEBI:29105"/>
    </ligand>
</feature>
<dbReference type="InterPro" id="IPR036236">
    <property type="entry name" value="Znf_C2H2_sf"/>
</dbReference>
<feature type="domain" description="C2H2-type" evidence="7">
    <location>
        <begin position="298"/>
        <end position="325"/>
    </location>
</feature>
<feature type="domain" description="C2H2-type" evidence="7">
    <location>
        <begin position="378"/>
        <end position="405"/>
    </location>
</feature>
<keyword evidence="3 5" id="KW-0863">Zinc-finger</keyword>
<evidence type="ECO:0000259" key="7">
    <source>
        <dbReference type="PROSITE" id="PS50157"/>
    </source>
</evidence>